<evidence type="ECO:0000313" key="3">
    <source>
        <dbReference type="Proteomes" id="UP001187531"/>
    </source>
</evidence>
<accession>A0AA88HJF6</accession>
<keyword evidence="3" id="KW-1185">Reference proteome</keyword>
<evidence type="ECO:0000256" key="1">
    <source>
        <dbReference type="SAM" id="MobiDB-lite"/>
    </source>
</evidence>
<gene>
    <name evidence="2" type="ORF">QYM36_013717</name>
</gene>
<comment type="caution">
    <text evidence="2">The sequence shown here is derived from an EMBL/GenBank/DDBJ whole genome shotgun (WGS) entry which is preliminary data.</text>
</comment>
<protein>
    <submittedName>
        <fullName evidence="2">Uncharacterized protein</fullName>
    </submittedName>
</protein>
<organism evidence="2 3">
    <name type="scientific">Artemia franciscana</name>
    <name type="common">Brine shrimp</name>
    <name type="synonym">Artemia sanfranciscana</name>
    <dbReference type="NCBI Taxonomy" id="6661"/>
    <lineage>
        <taxon>Eukaryota</taxon>
        <taxon>Metazoa</taxon>
        <taxon>Ecdysozoa</taxon>
        <taxon>Arthropoda</taxon>
        <taxon>Crustacea</taxon>
        <taxon>Branchiopoda</taxon>
        <taxon>Anostraca</taxon>
        <taxon>Artemiidae</taxon>
        <taxon>Artemia</taxon>
    </lineage>
</organism>
<dbReference type="EMBL" id="JAVRJZ010000017">
    <property type="protein sequence ID" value="KAK2710133.1"/>
    <property type="molecule type" value="Genomic_DNA"/>
</dbReference>
<dbReference type="Proteomes" id="UP001187531">
    <property type="component" value="Unassembled WGS sequence"/>
</dbReference>
<dbReference type="AlphaFoldDB" id="A0AA88HJF6"/>
<feature type="region of interest" description="Disordered" evidence="1">
    <location>
        <begin position="163"/>
        <end position="184"/>
    </location>
</feature>
<evidence type="ECO:0000313" key="2">
    <source>
        <dbReference type="EMBL" id="KAK2710133.1"/>
    </source>
</evidence>
<sequence>MSSEKERLVHNALLNYLSRALQASKTDEICKKVVGFYDKDTIIKAKDTVWHYSKTSSRDIARQKITYDMLDMLKLFQLCEISRIKLPKFVILDRTEVPTTLGEFSAIVTQKVTEISNNLKDFIERNPIEERCSAEGIWRRECIKKLPNLTKLDGLHVTLDNFEDDQGGEDKEKSGSDPSPFKFRGSLTEESLVSKVADDQNDFIRVVDHKGTTGNI</sequence>
<reference evidence="2" key="1">
    <citation type="submission" date="2023-07" db="EMBL/GenBank/DDBJ databases">
        <title>Chromosome-level genome assembly of Artemia franciscana.</title>
        <authorList>
            <person name="Jo E."/>
        </authorList>
    </citation>
    <scope>NUCLEOTIDE SEQUENCE</scope>
    <source>
        <tissue evidence="2">Whole body</tissue>
    </source>
</reference>
<proteinExistence type="predicted"/>
<name>A0AA88HJF6_ARTSF</name>